<dbReference type="PANTHER" id="PTHR24198:SF165">
    <property type="entry name" value="ANKYRIN REPEAT-CONTAINING PROTEIN-RELATED"/>
    <property type="match status" value="1"/>
</dbReference>
<accession>A0A8H5JS19</accession>
<sequence length="556" mass="61588">MPPPPLPNYNFPYEEFTVDPNQESETHGFGRPYATPMTMTSQDGSILYETEDFGLLYEIVCSNDAKTLEQYLAAAPRIIRQASSVLIGKHGIDDNEDCFLNAAQSGCLDVLKILLIHFMKEEEDVEVQARFKQRRYKLLNRAAKWGHIEVVKYLLDNQPLYADIHARGSHGHTALLCAADLYNTQFLVPPGEDRASASKNEAVMNLLLDRGACAADAITFWNDKEKLSNTVLTLAVQWASPELIKRLIASGADPNTMVMRGPGELNYWNQQESFNEVSALFFACTHANPEAVRTLIDCGGTTVDVADILSSRDGRGSIPLHWATQSELPAEFDGFPDLKEIAQNIRNTIELLLDLDPTAINTKDNDGNTPLHYAASSLSRHNKLYIPVLELLCDRGGDASVRNNNGETPLHALFRLRGDGTTFTDQDPVDTAAISVMLAHGASTTDTDNAGNTPLHLAASNLHWSEAVMYLIERGADPSQENLNRETALHRAAYGSYKGRNRLTRSDEKVRAQEHMLAVLVKAGGEESMDRADAEGKTPRQICKKTTDEWIMKDKC</sequence>
<dbReference type="PROSITE" id="PS50088">
    <property type="entry name" value="ANK_REPEAT"/>
    <property type="match status" value="2"/>
</dbReference>
<keyword evidence="5" id="KW-1185">Reference proteome</keyword>
<evidence type="ECO:0000256" key="3">
    <source>
        <dbReference type="PROSITE-ProRule" id="PRU00023"/>
    </source>
</evidence>
<keyword evidence="2 3" id="KW-0040">ANK repeat</keyword>
<evidence type="ECO:0000313" key="4">
    <source>
        <dbReference type="EMBL" id="KAF5560714.1"/>
    </source>
</evidence>
<dbReference type="PANTHER" id="PTHR24198">
    <property type="entry name" value="ANKYRIN REPEAT AND PROTEIN KINASE DOMAIN-CONTAINING PROTEIN"/>
    <property type="match status" value="1"/>
</dbReference>
<dbReference type="InterPro" id="IPR036770">
    <property type="entry name" value="Ankyrin_rpt-contain_sf"/>
</dbReference>
<dbReference type="Pfam" id="PF12796">
    <property type="entry name" value="Ank_2"/>
    <property type="match status" value="3"/>
</dbReference>
<name>A0A8H5JS19_9HYPO</name>
<comment type="caution">
    <text evidence="4">The sequence shown here is derived from an EMBL/GenBank/DDBJ whole genome shotgun (WGS) entry which is preliminary data.</text>
</comment>
<evidence type="ECO:0000313" key="5">
    <source>
        <dbReference type="Proteomes" id="UP000574317"/>
    </source>
</evidence>
<organism evidence="4 5">
    <name type="scientific">Fusarium napiforme</name>
    <dbReference type="NCBI Taxonomy" id="42672"/>
    <lineage>
        <taxon>Eukaryota</taxon>
        <taxon>Fungi</taxon>
        <taxon>Dikarya</taxon>
        <taxon>Ascomycota</taxon>
        <taxon>Pezizomycotina</taxon>
        <taxon>Sordariomycetes</taxon>
        <taxon>Hypocreomycetidae</taxon>
        <taxon>Hypocreales</taxon>
        <taxon>Nectriaceae</taxon>
        <taxon>Fusarium</taxon>
        <taxon>Fusarium fujikuroi species complex</taxon>
    </lineage>
</organism>
<dbReference type="Proteomes" id="UP000574317">
    <property type="component" value="Unassembled WGS sequence"/>
</dbReference>
<dbReference type="SUPFAM" id="SSF48403">
    <property type="entry name" value="Ankyrin repeat"/>
    <property type="match status" value="2"/>
</dbReference>
<evidence type="ECO:0000256" key="1">
    <source>
        <dbReference type="ARBA" id="ARBA00022737"/>
    </source>
</evidence>
<dbReference type="InterPro" id="IPR002110">
    <property type="entry name" value="Ankyrin_rpt"/>
</dbReference>
<dbReference type="Gene3D" id="1.25.40.20">
    <property type="entry name" value="Ankyrin repeat-containing domain"/>
    <property type="match status" value="1"/>
</dbReference>
<proteinExistence type="predicted"/>
<dbReference type="SMART" id="SM00248">
    <property type="entry name" value="ANK"/>
    <property type="match status" value="10"/>
</dbReference>
<dbReference type="AlphaFoldDB" id="A0A8H5JS19"/>
<keyword evidence="1" id="KW-0677">Repeat</keyword>
<dbReference type="PROSITE" id="PS50297">
    <property type="entry name" value="ANK_REP_REGION"/>
    <property type="match status" value="2"/>
</dbReference>
<evidence type="ECO:0000256" key="2">
    <source>
        <dbReference type="ARBA" id="ARBA00023043"/>
    </source>
</evidence>
<feature type="repeat" description="ANK" evidence="3">
    <location>
        <begin position="450"/>
        <end position="483"/>
    </location>
</feature>
<dbReference type="EMBL" id="JAAOAO010000147">
    <property type="protein sequence ID" value="KAF5560714.1"/>
    <property type="molecule type" value="Genomic_DNA"/>
</dbReference>
<gene>
    <name evidence="4" type="ORF">FNAPI_4090</name>
</gene>
<feature type="repeat" description="ANK" evidence="3">
    <location>
        <begin position="366"/>
        <end position="404"/>
    </location>
</feature>
<reference evidence="4 5" key="1">
    <citation type="submission" date="2020-05" db="EMBL/GenBank/DDBJ databases">
        <title>Identification and distribution of gene clusters putatively required for synthesis of sphingolipid metabolism inhibitors in phylogenetically diverse species of the filamentous fungus Fusarium.</title>
        <authorList>
            <person name="Kim H.-S."/>
            <person name="Busman M."/>
            <person name="Brown D.W."/>
            <person name="Divon H."/>
            <person name="Uhlig S."/>
            <person name="Proctor R.H."/>
        </authorList>
    </citation>
    <scope>NUCLEOTIDE SEQUENCE [LARGE SCALE GENOMIC DNA]</scope>
    <source>
        <strain evidence="4 5">NRRL 25196</strain>
    </source>
</reference>
<protein>
    <submittedName>
        <fullName evidence="4">Ankyrin protein</fullName>
    </submittedName>
</protein>